<dbReference type="Proteomes" id="UP000078454">
    <property type="component" value="Unassembled WGS sequence"/>
</dbReference>
<dbReference type="EMBL" id="LYPB01000094">
    <property type="protein sequence ID" value="OAS13322.1"/>
    <property type="molecule type" value="Genomic_DNA"/>
</dbReference>
<gene>
    <name evidence="1" type="ORF">A8708_15790</name>
</gene>
<proteinExistence type="predicted"/>
<reference evidence="1 2" key="1">
    <citation type="submission" date="2016-05" db="EMBL/GenBank/DDBJ databases">
        <title>Paenibacillus sp. 1ZS3-15 nov., isolated from the rhizosphere soil.</title>
        <authorList>
            <person name="Zhang X.X."/>
            <person name="Zhang J."/>
        </authorList>
    </citation>
    <scope>NUCLEOTIDE SEQUENCE [LARGE SCALE GENOMIC DNA]</scope>
    <source>
        <strain evidence="1 2">1ZS3-15</strain>
    </source>
</reference>
<organism evidence="1 2">
    <name type="scientific">Paenibacillus oryzisoli</name>
    <dbReference type="NCBI Taxonomy" id="1850517"/>
    <lineage>
        <taxon>Bacteria</taxon>
        <taxon>Bacillati</taxon>
        <taxon>Bacillota</taxon>
        <taxon>Bacilli</taxon>
        <taxon>Bacillales</taxon>
        <taxon>Paenibacillaceae</taxon>
        <taxon>Paenibacillus</taxon>
    </lineage>
</organism>
<name>A0A197ZWX0_9BACL</name>
<dbReference type="RefSeq" id="WP_068671206.1">
    <property type="nucleotide sequence ID" value="NZ_LYPB01000094.1"/>
</dbReference>
<evidence type="ECO:0008006" key="3">
    <source>
        <dbReference type="Google" id="ProtNLM"/>
    </source>
</evidence>
<comment type="caution">
    <text evidence="1">The sequence shown here is derived from an EMBL/GenBank/DDBJ whole genome shotgun (WGS) entry which is preliminary data.</text>
</comment>
<dbReference type="STRING" id="1850517.A8708_15790"/>
<keyword evidence="2" id="KW-1185">Reference proteome</keyword>
<protein>
    <recommendedName>
        <fullName evidence="3">DUF2281 domain-containing protein</fullName>
    </recommendedName>
</protein>
<evidence type="ECO:0000313" key="1">
    <source>
        <dbReference type="EMBL" id="OAS13322.1"/>
    </source>
</evidence>
<accession>A0A197ZWX0</accession>
<dbReference type="AlphaFoldDB" id="A0A197ZWX0"/>
<sequence length="92" mass="10853">MSVNREELKRLIEHIPEQDAIEVLDFIGYLNMKREREAAQHLDIEALSIDEDFIRQVQRSREDRNSGRVYDQQAGLDYLREKVGEAEHGEKL</sequence>
<dbReference type="OrthoDB" id="2628515at2"/>
<evidence type="ECO:0000313" key="2">
    <source>
        <dbReference type="Proteomes" id="UP000078454"/>
    </source>
</evidence>